<organism evidence="2 3">
    <name type="scientific">Prorocentrum cordatum</name>
    <dbReference type="NCBI Taxonomy" id="2364126"/>
    <lineage>
        <taxon>Eukaryota</taxon>
        <taxon>Sar</taxon>
        <taxon>Alveolata</taxon>
        <taxon>Dinophyceae</taxon>
        <taxon>Prorocentrales</taxon>
        <taxon>Prorocentraceae</taxon>
        <taxon>Prorocentrum</taxon>
    </lineage>
</organism>
<gene>
    <name evidence="2" type="ORF">PCOR1329_LOCUS7782</name>
</gene>
<dbReference type="EMBL" id="CAUYUJ010002114">
    <property type="protein sequence ID" value="CAK0799270.1"/>
    <property type="molecule type" value="Genomic_DNA"/>
</dbReference>
<evidence type="ECO:0000313" key="2">
    <source>
        <dbReference type="EMBL" id="CAK0799270.1"/>
    </source>
</evidence>
<proteinExistence type="predicted"/>
<evidence type="ECO:0000313" key="3">
    <source>
        <dbReference type="Proteomes" id="UP001189429"/>
    </source>
</evidence>
<accession>A0ABN9Q4R4</accession>
<name>A0ABN9Q4R4_9DINO</name>
<sequence>MEMMCAMYPLFRCAIEQPSQCGGGILLGGSGDVPDLTTDELAQLEEMCPSATTTSGTDGDDENDNSSPEEVSSCGSISLAWLSASLPLVVSFLRFEAAR</sequence>
<dbReference type="Proteomes" id="UP001189429">
    <property type="component" value="Unassembled WGS sequence"/>
</dbReference>
<feature type="region of interest" description="Disordered" evidence="1">
    <location>
        <begin position="49"/>
        <end position="72"/>
    </location>
</feature>
<protein>
    <submittedName>
        <fullName evidence="2">Uncharacterized protein</fullName>
    </submittedName>
</protein>
<reference evidence="2" key="1">
    <citation type="submission" date="2023-10" db="EMBL/GenBank/DDBJ databases">
        <authorList>
            <person name="Chen Y."/>
            <person name="Shah S."/>
            <person name="Dougan E. K."/>
            <person name="Thang M."/>
            <person name="Chan C."/>
        </authorList>
    </citation>
    <scope>NUCLEOTIDE SEQUENCE [LARGE SCALE GENOMIC DNA]</scope>
</reference>
<comment type="caution">
    <text evidence="2">The sequence shown here is derived from an EMBL/GenBank/DDBJ whole genome shotgun (WGS) entry which is preliminary data.</text>
</comment>
<keyword evidence="3" id="KW-1185">Reference proteome</keyword>
<evidence type="ECO:0000256" key="1">
    <source>
        <dbReference type="SAM" id="MobiDB-lite"/>
    </source>
</evidence>